<dbReference type="GO" id="GO:0006508">
    <property type="term" value="P:proteolysis"/>
    <property type="evidence" value="ECO:0007669"/>
    <property type="project" value="InterPro"/>
</dbReference>
<proteinExistence type="inferred from homology"/>
<dbReference type="GO" id="GO:0004252">
    <property type="term" value="F:serine-type endopeptidase activity"/>
    <property type="evidence" value="ECO:0007669"/>
    <property type="project" value="TreeGrafter"/>
</dbReference>
<dbReference type="PANTHER" id="PTHR42776">
    <property type="entry name" value="SERINE PEPTIDASE S9 FAMILY MEMBER"/>
    <property type="match status" value="1"/>
</dbReference>
<dbReference type="AlphaFoldDB" id="A0A167P662"/>
<reference evidence="7 8" key="1">
    <citation type="journal article" date="2016" name="Genome Biol. Evol.">
        <title>Divergent and convergent evolution of fungal pathogenicity.</title>
        <authorList>
            <person name="Shang Y."/>
            <person name="Xiao G."/>
            <person name="Zheng P."/>
            <person name="Cen K."/>
            <person name="Zhan S."/>
            <person name="Wang C."/>
        </authorList>
    </citation>
    <scope>NUCLEOTIDE SEQUENCE [LARGE SCALE GENOMIC DNA]</scope>
    <source>
        <strain evidence="7 8">RCEF 264</strain>
    </source>
</reference>
<evidence type="ECO:0000256" key="2">
    <source>
        <dbReference type="ARBA" id="ARBA00022801"/>
    </source>
</evidence>
<dbReference type="PANTHER" id="PTHR42776:SF27">
    <property type="entry name" value="DIPEPTIDYL PEPTIDASE FAMILY MEMBER 6"/>
    <property type="match status" value="1"/>
</dbReference>
<dbReference type="EMBL" id="AZHD01000017">
    <property type="protein sequence ID" value="OAA56331.1"/>
    <property type="molecule type" value="Genomic_DNA"/>
</dbReference>
<gene>
    <name evidence="7" type="ORF">SPI_07942</name>
</gene>
<comment type="similarity">
    <text evidence="1">Belongs to the peptidase S9C family.</text>
</comment>
<evidence type="ECO:0000256" key="1">
    <source>
        <dbReference type="ARBA" id="ARBA00010040"/>
    </source>
</evidence>
<feature type="domain" description="Peptidase S9 prolyl oligopeptidase catalytic" evidence="6">
    <location>
        <begin position="522"/>
        <end position="751"/>
    </location>
</feature>
<dbReference type="Pfam" id="PF07676">
    <property type="entry name" value="PD40"/>
    <property type="match status" value="1"/>
</dbReference>
<dbReference type="InterPro" id="IPR011042">
    <property type="entry name" value="6-blade_b-propeller_TolB-like"/>
</dbReference>
<evidence type="ECO:0000259" key="6">
    <source>
        <dbReference type="Pfam" id="PF00326"/>
    </source>
</evidence>
<accession>A0A167P662</accession>
<feature type="compositionally biased region" description="Basic and acidic residues" evidence="5">
    <location>
        <begin position="170"/>
        <end position="182"/>
    </location>
</feature>
<feature type="region of interest" description="Disordered" evidence="5">
    <location>
        <begin position="162"/>
        <end position="182"/>
    </location>
</feature>
<dbReference type="Proteomes" id="UP000076874">
    <property type="component" value="Unassembled WGS sequence"/>
</dbReference>
<name>A0A167P662_9HYPO</name>
<dbReference type="Pfam" id="PF00326">
    <property type="entry name" value="Peptidase_S9"/>
    <property type="match status" value="1"/>
</dbReference>
<dbReference type="InterPro" id="IPR029058">
    <property type="entry name" value="AB_hydrolase_fold"/>
</dbReference>
<evidence type="ECO:0000256" key="4">
    <source>
        <dbReference type="ARBA" id="ARBA00032829"/>
    </source>
</evidence>
<protein>
    <recommendedName>
        <fullName evidence="4">Dipeptidyl-peptidase V</fullName>
    </recommendedName>
</protein>
<organism evidence="7 8">
    <name type="scientific">Niveomyces insectorum RCEF 264</name>
    <dbReference type="NCBI Taxonomy" id="1081102"/>
    <lineage>
        <taxon>Eukaryota</taxon>
        <taxon>Fungi</taxon>
        <taxon>Dikarya</taxon>
        <taxon>Ascomycota</taxon>
        <taxon>Pezizomycotina</taxon>
        <taxon>Sordariomycetes</taxon>
        <taxon>Hypocreomycetidae</taxon>
        <taxon>Hypocreales</taxon>
        <taxon>Cordycipitaceae</taxon>
        <taxon>Niveomyces</taxon>
    </lineage>
</organism>
<dbReference type="SUPFAM" id="SSF82171">
    <property type="entry name" value="DPP6 N-terminal domain-like"/>
    <property type="match status" value="1"/>
</dbReference>
<dbReference type="InterPro" id="IPR001375">
    <property type="entry name" value="Peptidase_S9_cat"/>
</dbReference>
<evidence type="ECO:0000313" key="7">
    <source>
        <dbReference type="EMBL" id="OAA56331.1"/>
    </source>
</evidence>
<evidence type="ECO:0000256" key="3">
    <source>
        <dbReference type="ARBA" id="ARBA00022825"/>
    </source>
</evidence>
<keyword evidence="8" id="KW-1185">Reference proteome</keyword>
<dbReference type="STRING" id="1081102.A0A167P662"/>
<sequence>MASSFARSPLERPPPRTLMDDLLELEVPDGLVLNRAADRVAYHTHTRWNNHPHGQHPTSSLWVADVGKAKSARRITDGEYHDHSPQWSLDGKCIFFLSNRRKKKKNSNNINKYSIYYIDVDLVLRGDTIDVRDDLFADLDDIIYSPRKLDVFEQYNKTRPPDFRQTMDSLSRDTDDRPADTLRELPDAKDYRSIANDDPSVRLGARLRKLGKGYAGVSEITINHLCYATTHINVMVPRTVREGYLVDVAWSDDGQQTVVVTWPSADRDSAERHGSTFWTEMAYNDDFAEKVFHVPGPIEPGSLAWVGPHVYFLSWRVAGDASSGLAVLKAVPGPGDHNDTNKNKEKTDNGDVLVHIQHGTVEKLVLVGENRTLLASENAILDYAAVITKTSQSSGGSDASSSVLVVVQNNMDHPSEVFSVDSSTGQMVQLSDHGGEFVAKQQQDSSFGMPNWIECRKISARGGGFRRGGRLPSFVRVDPVVPTTGAPYPTVILVHDGPYSRATNGFDRRSSEPDLVELLAPLLLRAGVAILQPNYRGGSGRGSQFAALGRAREGGVGRCDVDDVVALAHAAIEQNLADPAALFVMGWGYGGYLAYLAHLAALRSDLRDLRLGWQFRGAVCGGAIADWDTLAVTSSEGYRFANLSGSAPWTYGSDESTNAAPSPLRELAKTLQGVVSQRVNRMPPLLVFHGEADTLVPVSQAGSIRRAFASAPCPNKPTVMKYPGQGHFLRSKECIEDMLNRIVHFVVDRLGIQIDDLVIAQE</sequence>
<keyword evidence="3" id="KW-0720">Serine protease</keyword>
<dbReference type="InterPro" id="IPR011659">
    <property type="entry name" value="WD40"/>
</dbReference>
<keyword evidence="2" id="KW-0378">Hydrolase</keyword>
<dbReference type="SUPFAM" id="SSF53474">
    <property type="entry name" value="alpha/beta-Hydrolases"/>
    <property type="match status" value="1"/>
</dbReference>
<comment type="caution">
    <text evidence="7">The sequence shown here is derived from an EMBL/GenBank/DDBJ whole genome shotgun (WGS) entry which is preliminary data.</text>
</comment>
<evidence type="ECO:0000256" key="5">
    <source>
        <dbReference type="SAM" id="MobiDB-lite"/>
    </source>
</evidence>
<keyword evidence="3" id="KW-0645">Protease</keyword>
<dbReference type="Gene3D" id="3.40.50.1820">
    <property type="entry name" value="alpha/beta hydrolase"/>
    <property type="match status" value="1"/>
</dbReference>
<dbReference type="Gene3D" id="2.120.10.30">
    <property type="entry name" value="TolB, C-terminal domain"/>
    <property type="match status" value="1"/>
</dbReference>
<dbReference type="OrthoDB" id="43744at2759"/>
<evidence type="ECO:0000313" key="8">
    <source>
        <dbReference type="Proteomes" id="UP000076874"/>
    </source>
</evidence>